<comment type="caution">
    <text evidence="2">The sequence shown here is derived from an EMBL/GenBank/DDBJ whole genome shotgun (WGS) entry which is preliminary data.</text>
</comment>
<evidence type="ECO:0000313" key="2">
    <source>
        <dbReference type="EMBL" id="MFC5269311.1"/>
    </source>
</evidence>
<feature type="transmembrane region" description="Helical" evidence="1">
    <location>
        <begin position="78"/>
        <end position="98"/>
    </location>
</feature>
<evidence type="ECO:0000256" key="1">
    <source>
        <dbReference type="SAM" id="Phobius"/>
    </source>
</evidence>
<dbReference type="Proteomes" id="UP001596161">
    <property type="component" value="Unassembled WGS sequence"/>
</dbReference>
<gene>
    <name evidence="2" type="ORF">ACFPIB_01730</name>
</gene>
<protein>
    <submittedName>
        <fullName evidence="2">Uncharacterized protein</fullName>
    </submittedName>
</protein>
<dbReference type="EMBL" id="JBHSKT010000001">
    <property type="protein sequence ID" value="MFC5269311.1"/>
    <property type="molecule type" value="Genomic_DNA"/>
</dbReference>
<sequence length="99" mass="11219">MQKLIAGILLFLFPLYAFCLWIFVFNKYPNHQERNAHFADFMIFSDNPVLVPLLSIILSVASAILLGSLTIDNLLLRVLVYAIILANCFLIALNIYGLM</sequence>
<keyword evidence="1" id="KW-0812">Transmembrane</keyword>
<evidence type="ECO:0000313" key="3">
    <source>
        <dbReference type="Proteomes" id="UP001596161"/>
    </source>
</evidence>
<reference evidence="3" key="1">
    <citation type="journal article" date="2019" name="Int. J. Syst. Evol. Microbiol.">
        <title>The Global Catalogue of Microorganisms (GCM) 10K type strain sequencing project: providing services to taxonomists for standard genome sequencing and annotation.</title>
        <authorList>
            <consortium name="The Broad Institute Genomics Platform"/>
            <consortium name="The Broad Institute Genome Sequencing Center for Infectious Disease"/>
            <person name="Wu L."/>
            <person name="Ma J."/>
        </authorList>
    </citation>
    <scope>NUCLEOTIDE SEQUENCE [LARGE SCALE GENOMIC DNA]</scope>
    <source>
        <strain evidence="3">KACC 12602</strain>
    </source>
</reference>
<keyword evidence="1" id="KW-0472">Membrane</keyword>
<name>A0ABW0E7V7_9BACT</name>
<dbReference type="RefSeq" id="WP_378015690.1">
    <property type="nucleotide sequence ID" value="NZ_JBHSKT010000001.1"/>
</dbReference>
<proteinExistence type="predicted"/>
<feature type="transmembrane region" description="Helical" evidence="1">
    <location>
        <begin position="49"/>
        <end position="71"/>
    </location>
</feature>
<keyword evidence="3" id="KW-1185">Reference proteome</keyword>
<keyword evidence="1" id="KW-1133">Transmembrane helix</keyword>
<accession>A0ABW0E7V7</accession>
<organism evidence="2 3">
    <name type="scientific">Adhaeribacter terreus</name>
    <dbReference type="NCBI Taxonomy" id="529703"/>
    <lineage>
        <taxon>Bacteria</taxon>
        <taxon>Pseudomonadati</taxon>
        <taxon>Bacteroidota</taxon>
        <taxon>Cytophagia</taxon>
        <taxon>Cytophagales</taxon>
        <taxon>Hymenobacteraceae</taxon>
        <taxon>Adhaeribacter</taxon>
    </lineage>
</organism>